<dbReference type="Proteomes" id="UP000307087">
    <property type="component" value="Unassembled WGS sequence"/>
</dbReference>
<evidence type="ECO:0008006" key="3">
    <source>
        <dbReference type="Google" id="ProtNLM"/>
    </source>
</evidence>
<dbReference type="EMBL" id="STGW01000001">
    <property type="protein sequence ID" value="THV18499.1"/>
    <property type="molecule type" value="Genomic_DNA"/>
</dbReference>
<protein>
    <recommendedName>
        <fullName evidence="3">Peptidase MA-like domain-containing protein</fullName>
    </recommendedName>
</protein>
<evidence type="ECO:0000313" key="2">
    <source>
        <dbReference type="Proteomes" id="UP000307087"/>
    </source>
</evidence>
<organism evidence="1 2">
    <name type="scientific">Nocardioides caeni</name>
    <dbReference type="NCBI Taxonomy" id="574700"/>
    <lineage>
        <taxon>Bacteria</taxon>
        <taxon>Bacillati</taxon>
        <taxon>Actinomycetota</taxon>
        <taxon>Actinomycetes</taxon>
        <taxon>Propionibacteriales</taxon>
        <taxon>Nocardioidaceae</taxon>
        <taxon>Nocardioides</taxon>
    </lineage>
</organism>
<dbReference type="OrthoDB" id="5242307at2"/>
<dbReference type="AlphaFoldDB" id="A0A4S8NTM7"/>
<dbReference type="RefSeq" id="WP_136561213.1">
    <property type="nucleotide sequence ID" value="NZ_BAABLS010000002.1"/>
</dbReference>
<evidence type="ECO:0000313" key="1">
    <source>
        <dbReference type="EMBL" id="THV18499.1"/>
    </source>
</evidence>
<sequence>MPVRCDLAEHSSRRRSAWSGLVLVLLSLAGAACSADEYVAPPPSASMEIVDAGQAATSLATLQRAAVDGDLGAAEELGADTEAAALLGDIVANAVDLGLSDVTFTYVTETGETSGDDGWTALVAVTWRIDGFDEASARTELPVHFADGGRSIEALGDDSARLPVWLSDRVGSRRSPDALVFGVASDKELAIYDRQIRRAITEIRGVIGGDERVVVEVPADTGSLDRALDVASGTYASIAAVTAPVDGSRTEQSPVHVFVNPAVYDAMDPVAAQVVATHEVVHAVTGAVLAQTAPLWLVEGFADYVALRDLDLPISRTAGQLIDAVEADGVPDSLPADSEFDPASGHLGVVYEAAWQVVVTLAEQGGETAVVEFYRAVLGGADVATELVDRFGWTEADLTAGWQLRVAGLG</sequence>
<reference evidence="1 2" key="1">
    <citation type="journal article" date="2009" name="Int. J. Syst. Evol. Microbiol.">
        <title>Nocardioides caeni sp. nov., isolated from wastewater.</title>
        <authorList>
            <person name="Yoon J.H."/>
            <person name="Kang S.J."/>
            <person name="Park S."/>
            <person name="Kim W."/>
            <person name="Oh T.K."/>
        </authorList>
    </citation>
    <scope>NUCLEOTIDE SEQUENCE [LARGE SCALE GENOMIC DNA]</scope>
    <source>
        <strain evidence="1 2">DSM 23134</strain>
    </source>
</reference>
<proteinExistence type="predicted"/>
<dbReference type="PROSITE" id="PS51257">
    <property type="entry name" value="PROKAR_LIPOPROTEIN"/>
    <property type="match status" value="1"/>
</dbReference>
<comment type="caution">
    <text evidence="1">The sequence shown here is derived from an EMBL/GenBank/DDBJ whole genome shotgun (WGS) entry which is preliminary data.</text>
</comment>
<keyword evidence="2" id="KW-1185">Reference proteome</keyword>
<name>A0A4S8NTM7_9ACTN</name>
<accession>A0A4S8NTM7</accession>
<gene>
    <name evidence="1" type="ORF">E9934_02465</name>
</gene>